<dbReference type="EMBL" id="BKCJ010003732">
    <property type="protein sequence ID" value="GEU56842.1"/>
    <property type="molecule type" value="Genomic_DNA"/>
</dbReference>
<dbReference type="PANTHER" id="PTHR42648:SF32">
    <property type="entry name" value="RIBONUCLEASE H-LIKE DOMAIN, GAG-PRE-INTEGRASE DOMAIN PROTEIN-RELATED"/>
    <property type="match status" value="1"/>
</dbReference>
<dbReference type="GO" id="GO:0008270">
    <property type="term" value="F:zinc ion binding"/>
    <property type="evidence" value="ECO:0007669"/>
    <property type="project" value="InterPro"/>
</dbReference>
<dbReference type="SUPFAM" id="SSF56672">
    <property type="entry name" value="DNA/RNA polymerases"/>
    <property type="match status" value="1"/>
</dbReference>
<dbReference type="SMART" id="SM00343">
    <property type="entry name" value="ZnF_C2HC"/>
    <property type="match status" value="2"/>
</dbReference>
<protein>
    <submittedName>
        <fullName evidence="6">Putative ribonuclease H-like domain-containing protein</fullName>
    </submittedName>
</protein>
<dbReference type="PANTHER" id="PTHR42648">
    <property type="entry name" value="TRANSPOSASE, PUTATIVE-RELATED"/>
    <property type="match status" value="1"/>
</dbReference>
<dbReference type="InterPro" id="IPR043502">
    <property type="entry name" value="DNA/RNA_pol_sf"/>
</dbReference>
<evidence type="ECO:0000256" key="3">
    <source>
        <dbReference type="SAM" id="Coils"/>
    </source>
</evidence>
<dbReference type="InterPro" id="IPR013103">
    <property type="entry name" value="RVT_2"/>
</dbReference>
<keyword evidence="2" id="KW-0378">Hydrolase</keyword>
<evidence type="ECO:0000256" key="2">
    <source>
        <dbReference type="ARBA" id="ARBA00022801"/>
    </source>
</evidence>
<gene>
    <name evidence="6" type="ORF">Tci_028820</name>
</gene>
<keyword evidence="3" id="KW-0175">Coiled coil</keyword>
<dbReference type="InterPro" id="IPR012337">
    <property type="entry name" value="RNaseH-like_sf"/>
</dbReference>
<dbReference type="GO" id="GO:0003676">
    <property type="term" value="F:nucleic acid binding"/>
    <property type="evidence" value="ECO:0007669"/>
    <property type="project" value="InterPro"/>
</dbReference>
<feature type="compositionally biased region" description="Pro residues" evidence="4">
    <location>
        <begin position="1474"/>
        <end position="1483"/>
    </location>
</feature>
<dbReference type="InterPro" id="IPR001878">
    <property type="entry name" value="Znf_CCHC"/>
</dbReference>
<evidence type="ECO:0000256" key="4">
    <source>
        <dbReference type="SAM" id="MobiDB-lite"/>
    </source>
</evidence>
<dbReference type="Pfam" id="PF07727">
    <property type="entry name" value="RVT_2"/>
    <property type="match status" value="2"/>
</dbReference>
<feature type="region of interest" description="Disordered" evidence="4">
    <location>
        <begin position="284"/>
        <end position="303"/>
    </location>
</feature>
<dbReference type="GO" id="GO:0016787">
    <property type="term" value="F:hydrolase activity"/>
    <property type="evidence" value="ECO:0007669"/>
    <property type="project" value="UniProtKB-KW"/>
</dbReference>
<comment type="caution">
    <text evidence="6">The sequence shown here is derived from an EMBL/GenBank/DDBJ whole genome shotgun (WGS) entry which is preliminary data.</text>
</comment>
<feature type="region of interest" description="Disordered" evidence="4">
    <location>
        <begin position="1469"/>
        <end position="1492"/>
    </location>
</feature>
<dbReference type="SUPFAM" id="SSF57756">
    <property type="entry name" value="Retrovirus zinc finger-like domains"/>
    <property type="match status" value="1"/>
</dbReference>
<feature type="region of interest" description="Disordered" evidence="4">
    <location>
        <begin position="969"/>
        <end position="988"/>
    </location>
</feature>
<dbReference type="SUPFAM" id="SSF53098">
    <property type="entry name" value="Ribonuclease H-like"/>
    <property type="match status" value="1"/>
</dbReference>
<feature type="coiled-coil region" evidence="3">
    <location>
        <begin position="1786"/>
        <end position="1824"/>
    </location>
</feature>
<feature type="compositionally biased region" description="Polar residues" evidence="4">
    <location>
        <begin position="969"/>
        <end position="982"/>
    </location>
</feature>
<dbReference type="Pfam" id="PF14214">
    <property type="entry name" value="Helitron_like_N"/>
    <property type="match status" value="1"/>
</dbReference>
<dbReference type="Gene3D" id="3.30.420.10">
    <property type="entry name" value="Ribonuclease H-like superfamily/Ribonuclease H"/>
    <property type="match status" value="1"/>
</dbReference>
<dbReference type="InterPro" id="IPR001584">
    <property type="entry name" value="Integrase_cat-core"/>
</dbReference>
<dbReference type="Pfam" id="PF13976">
    <property type="entry name" value="gag_pre-integrs"/>
    <property type="match status" value="1"/>
</dbReference>
<feature type="compositionally biased region" description="Basic residues" evidence="4">
    <location>
        <begin position="2715"/>
        <end position="2729"/>
    </location>
</feature>
<dbReference type="GO" id="GO:0015074">
    <property type="term" value="P:DNA integration"/>
    <property type="evidence" value="ECO:0007669"/>
    <property type="project" value="InterPro"/>
</dbReference>
<dbReference type="InterPro" id="IPR025476">
    <property type="entry name" value="Helitron_helicase-like"/>
</dbReference>
<feature type="region of interest" description="Disordered" evidence="4">
    <location>
        <begin position="2700"/>
        <end position="2733"/>
    </location>
</feature>
<dbReference type="InterPro" id="IPR039537">
    <property type="entry name" value="Retrotran_Ty1/copia-like"/>
</dbReference>
<keyword evidence="1" id="KW-0479">Metal-binding</keyword>
<feature type="region of interest" description="Disordered" evidence="4">
    <location>
        <begin position="466"/>
        <end position="494"/>
    </location>
</feature>
<sequence length="2789" mass="313005">MIYDLTYISDSLAPTRVIEGVVQPVSPTTAEQRLARKNELKARGTLLMALPDKHQLKFNIHKDAMTLMEAIEKRFGGNKETKKVQKTLLKQQYENFTCLSSESLDQIHDRLQKLISQFEDQSLDDLFNSLKIYEAEVKSSSSSSTSKQNIAFVSSQTTDSTNDPVNVVASVSATSAKIHVSALPNVDTLSNAVIYSFFASQSNSPQLDNDDLKQIDADDLEEIDLKWQLAMLTMRARQFLRRTRRNLEANGPTSMRFDMSKVECYNCHMKGYFAKECRSLKDTKRNGAAKPQRRNVPVETSTSNALVSQCDGDGYHAVPPPYTGTFMPPKPDLIFHNAPNRIEQVKTPMPSVKTVETSIPTANPKIVIPKPKNNGNCRNRKACFVCKSLDHLIKDCDFYEKKMAHTTVRNHAQRGNHQQYAIMTLLNPQKHVIPIAVLTKSKHVPITAARPVTAVVLKHLVTRPSQAKTVVTKPHSPPRRNFNRSSSPKASKFPPKVTAVKVPQGNPQHALQNKGIIDSGCSRHMIGNMSYLSDFEELNGGYVAFGGNSKGGKISGKDENQVLLRVPRENNMYNVDLKNIVPSGDLTCLFAKATLDESNLWHRRLGYINFKTINKLVKGNLVRGLPTKVFKNNYTCVACKKGKQHRASCKTKLTSSVSQPLQRLHIDLFGPTFVKSLNKKSYCLVVMDDYSRFTWVFFLATKDETSPILKTFITSIENQICLKVKIIRSDNRTKLKNNDLNQFCGIKGIKGIKKEFSVPRTPQQNGIVERKNRTLIEAAKTMLADSLLPIPFWTEAVNTACYVQNRVLVTKPQNKTLYELLLGRSPSIGSGPTWLFDIDSLTNTMNYQPVTAGNQTNPSAGVQEQFDVEKAGKECVPQYVFFPVWSFGSTNPQNTNDDAAFGGKKPDFEGRKPKSEVHVSPSSKFEDFSNNIINEVNTADSLVPVVGQILTNSTNTFSAAGPSNTIVSPTNRKSSYVNTSQYPDDPNMPELEDITYSDDEEDVGAEADFPNFETTITVSPIPTTRVHKYHHVTQIIGGASSILDAEVRNKARLVAQGHTQEEGIDYEEFFAPVARIKAIRLFLAYASFMGFMVYQIDVKSAFMYETIEEEVYVCQPPEFKDPDYPDKIYVDDIIFGYTNKDLCKAFKKLMKDKFQMSSMGELTFFLGLQVKQKQDEIFIRQDKYVAEILRKFGLIDGKSSSTLIDTEKPLLKDPDGEDVDVHTYRSMIVKRIFSYLKGKPHLGLWYPKDSPFNLVSYSDSDYAGASLDRKSTIGGCQFLGCGLIFWQCKKQTVVATSSTEAEYVATASCCVNDVTRLQALVDKKKVIIIEATIRYALQLNDAEGIDCLPNEEIFAELSRMGYEKAFTKLTFYKAFFSPQWKFLIHTILQCMSVKRTSWNEFSSFMALAVICLSTGNGFSGVDTPLFEGIIVAQQVDEGVAEVNVDDVPATGVADKDAADFHDDVVPTAVDEPSIPLPPPPPSQDVPSTLQVQPTPPPSLIIQPLALQQQTQPTPPPSLIILYNLLDTCTTLTRRRNKLKVSKLRRLKKVGATQRVDTSDDTVIDDVSKQGRIIADMDADVDVTLKEVVVDAEIKEKPAELQEVVEVVTTAKLITEVVTAASATITVAAPTLTTAAALTFTTAPSIARRRKGVVIRDPEETATPSTIIHTEAKSKDKGKGILVEEPKPLKKQAQIKQDEAFTRELEAELNKTINWDDVIDQVQRNDKEDNVVMRYQALKRKPQTEAQARKNIKIYLRNMAGFKMDYFKRMKYDDIRPIFEKYFNYNVAFLEKTREQMEKEDNKALKRISESQEEKAAKKQKLNEEDVGVRLLFVIVVDDTSSSAFQRYFNLCTMDTIVLSRPASLSAEVSNSITNIELVFKDLSSCWDKVTSQSFGAGCEPFGVANTEFLLETRDNIDFRPMESPSKKNRLSTPRARNRRLPKFTNATSQCRSSGHVGGVSYEHTDLGDCDQQCHHCGAAFWFASNTLGAIVFDSRLTGSTEFDVIIEQRGEPPKRINKLHFSLQFPLLFIRGQSGFHNELKLRRADGGGRLFQQYVVGVLCCIEQNRLDFIRKKKNDIRSDYWSGLYDDISRGEQDGFEVGGRIILPMSFTGAIYAHYLDVLAICRKLVEFQKRGLPHCHTLLCVDSSSKIQEPEYVDRVILAELPDLQNDPHGYKVVSEMMIHGPCGAVNISATFENPDYPDKVYKVVKVLYRLHQAPRAWYETLANYLLENGFQRGKIDQTLFIKKQKGDILLVQVYVDDIIFGSTNKDLCKAFEKLMKDKFQMSSIGELTFFFGLQVKQKQNGIFISKDKYVAKILRKFSLTDGKSAIDTEKHLLEDPDAYSDSDYAGASLDRKSTTGGCQYLGCRLIFCAMDSESIAGLWKKVIITEATIREALRLDDAKSIDCLPNEEIFTELSRMGYEKPSTKLTFYKAFSLPQWKAQVGDLSSHTTKYSSPALTQKVFANMRRVGNGFFRVETPLFEGMIVAQQADDVADKGVAGIDINVVPAAAVEPSIPSPTPTSQPLPPSQELPSTSQDKIAQTLEITKLKQRVKKLERRNKLKVSKLRRLRKIIANMDADEDVTLKEVTAVAKEVEVEKDDDELEPVELQEVVEVVTIAKLMTKVVTAASATITVATTPITAAILIATPNKGKGIMVEEPKPLKKQAQIEQDEAYARELEAELNKNINWDDVIEQVQRKEKEDNVMEDEDSRALKRASKSQAKKAAKKQKLDEEVEELKKHLQIVPNDEDDVYTEATPLARKVPIVDYEIYTQNNKPYYKIIRADESS</sequence>
<organism evidence="6">
    <name type="scientific">Tanacetum cinerariifolium</name>
    <name type="common">Dalmatian daisy</name>
    <name type="synonym">Chrysanthemum cinerariifolium</name>
    <dbReference type="NCBI Taxonomy" id="118510"/>
    <lineage>
        <taxon>Eukaryota</taxon>
        <taxon>Viridiplantae</taxon>
        <taxon>Streptophyta</taxon>
        <taxon>Embryophyta</taxon>
        <taxon>Tracheophyta</taxon>
        <taxon>Spermatophyta</taxon>
        <taxon>Magnoliopsida</taxon>
        <taxon>eudicotyledons</taxon>
        <taxon>Gunneridae</taxon>
        <taxon>Pentapetalae</taxon>
        <taxon>asterids</taxon>
        <taxon>campanulids</taxon>
        <taxon>Asterales</taxon>
        <taxon>Asteraceae</taxon>
        <taxon>Asteroideae</taxon>
        <taxon>Anthemideae</taxon>
        <taxon>Anthemidinae</taxon>
        <taxon>Tanacetum</taxon>
    </lineage>
</organism>
<feature type="coiled-coil region" evidence="3">
    <location>
        <begin position="2540"/>
        <end position="2574"/>
    </location>
</feature>
<dbReference type="InterPro" id="IPR036875">
    <property type="entry name" value="Znf_CCHC_sf"/>
</dbReference>
<feature type="region of interest" description="Disordered" evidence="4">
    <location>
        <begin position="2513"/>
        <end position="2538"/>
    </location>
</feature>
<evidence type="ECO:0000313" key="6">
    <source>
        <dbReference type="EMBL" id="GEU56842.1"/>
    </source>
</evidence>
<dbReference type="InterPro" id="IPR025724">
    <property type="entry name" value="GAG-pre-integrase_dom"/>
</dbReference>
<reference evidence="6" key="1">
    <citation type="journal article" date="2019" name="Sci. Rep.">
        <title>Draft genome of Tanacetum cinerariifolium, the natural source of mosquito coil.</title>
        <authorList>
            <person name="Yamashiro T."/>
            <person name="Shiraishi A."/>
            <person name="Satake H."/>
            <person name="Nakayama K."/>
        </authorList>
    </citation>
    <scope>NUCLEOTIDE SEQUENCE</scope>
</reference>
<dbReference type="CDD" id="cd09272">
    <property type="entry name" value="RNase_HI_RT_Ty1"/>
    <property type="match status" value="1"/>
</dbReference>
<name>A0A6L2L876_TANCI</name>
<proteinExistence type="predicted"/>
<evidence type="ECO:0000259" key="5">
    <source>
        <dbReference type="PROSITE" id="PS50994"/>
    </source>
</evidence>
<feature type="domain" description="Integrase catalytic" evidence="5">
    <location>
        <begin position="656"/>
        <end position="825"/>
    </location>
</feature>
<dbReference type="PROSITE" id="PS50994">
    <property type="entry name" value="INTEGRASE"/>
    <property type="match status" value="1"/>
</dbReference>
<dbReference type="Pfam" id="PF00665">
    <property type="entry name" value="rve"/>
    <property type="match status" value="1"/>
</dbReference>
<feature type="compositionally biased region" description="Low complexity" evidence="4">
    <location>
        <begin position="483"/>
        <end position="494"/>
    </location>
</feature>
<evidence type="ECO:0000256" key="1">
    <source>
        <dbReference type="ARBA" id="ARBA00022723"/>
    </source>
</evidence>
<accession>A0A6L2L876</accession>
<feature type="compositionally biased region" description="Pro residues" evidence="4">
    <location>
        <begin position="2517"/>
        <end position="2531"/>
    </location>
</feature>
<dbReference type="InterPro" id="IPR036397">
    <property type="entry name" value="RNaseH_sf"/>
</dbReference>